<dbReference type="EMBL" id="OBEL01000002">
    <property type="protein sequence ID" value="SNZ19673.1"/>
    <property type="molecule type" value="Genomic_DNA"/>
</dbReference>
<name>A0A285PEI3_9HYPH</name>
<organism evidence="2 3">
    <name type="scientific">Cohaesibacter gelatinilyticus</name>
    <dbReference type="NCBI Taxonomy" id="372072"/>
    <lineage>
        <taxon>Bacteria</taxon>
        <taxon>Pseudomonadati</taxon>
        <taxon>Pseudomonadota</taxon>
        <taxon>Alphaproteobacteria</taxon>
        <taxon>Hyphomicrobiales</taxon>
        <taxon>Cohaesibacteraceae</taxon>
    </lineage>
</organism>
<keyword evidence="1" id="KW-0732">Signal</keyword>
<gene>
    <name evidence="2" type="ORF">SAMN06265368_2763</name>
</gene>
<evidence type="ECO:0000313" key="2">
    <source>
        <dbReference type="EMBL" id="SNZ19673.1"/>
    </source>
</evidence>
<dbReference type="OrthoDB" id="8446844at2"/>
<keyword evidence="3" id="KW-1185">Reference proteome</keyword>
<dbReference type="Proteomes" id="UP000219439">
    <property type="component" value="Unassembled WGS sequence"/>
</dbReference>
<feature type="chain" id="PRO_5012063526" evidence="1">
    <location>
        <begin position="22"/>
        <end position="154"/>
    </location>
</feature>
<accession>A0A285PEI3</accession>
<dbReference type="AlphaFoldDB" id="A0A285PEI3"/>
<evidence type="ECO:0000256" key="1">
    <source>
        <dbReference type="SAM" id="SignalP"/>
    </source>
</evidence>
<reference evidence="2 3" key="1">
    <citation type="submission" date="2017-09" db="EMBL/GenBank/DDBJ databases">
        <authorList>
            <person name="Ehlers B."/>
            <person name="Leendertz F.H."/>
        </authorList>
    </citation>
    <scope>NUCLEOTIDE SEQUENCE [LARGE SCALE GENOMIC DNA]</scope>
    <source>
        <strain evidence="2 3">DSM 18289</strain>
    </source>
</reference>
<evidence type="ECO:0000313" key="3">
    <source>
        <dbReference type="Proteomes" id="UP000219439"/>
    </source>
</evidence>
<dbReference type="RefSeq" id="WP_097154002.1">
    <property type="nucleotide sequence ID" value="NZ_OBEL01000002.1"/>
</dbReference>
<proteinExistence type="predicted"/>
<sequence>MKSRILAGCLLAFSYVPSVLACENGELYVGQKNSASEGYSLTTRFSTSGPFIFEKWQGKTHIWTVEGEFGCSNGVPICGLLLGDNEEGIDILVESLEASNGERFYIFTHLSQTLHSKYRWNEAYEVKATWHVERAAQEDQQVILPNIFRFESCR</sequence>
<dbReference type="PROSITE" id="PS51257">
    <property type="entry name" value="PROKAR_LIPOPROTEIN"/>
    <property type="match status" value="1"/>
</dbReference>
<feature type="signal peptide" evidence="1">
    <location>
        <begin position="1"/>
        <end position="21"/>
    </location>
</feature>
<protein>
    <submittedName>
        <fullName evidence="2">Uncharacterized protein</fullName>
    </submittedName>
</protein>